<feature type="signal peptide" evidence="2">
    <location>
        <begin position="1"/>
        <end position="26"/>
    </location>
</feature>
<gene>
    <name evidence="3" type="ORF">V6N11_035365</name>
</gene>
<dbReference type="Proteomes" id="UP001396334">
    <property type="component" value="Unassembled WGS sequence"/>
</dbReference>
<evidence type="ECO:0000256" key="2">
    <source>
        <dbReference type="SAM" id="SignalP"/>
    </source>
</evidence>
<evidence type="ECO:0000256" key="1">
    <source>
        <dbReference type="SAM" id="MobiDB-lite"/>
    </source>
</evidence>
<reference evidence="3 4" key="1">
    <citation type="journal article" date="2024" name="G3 (Bethesda)">
        <title>Genome assembly of Hibiscus sabdariffa L. provides insights into metabolisms of medicinal natural products.</title>
        <authorList>
            <person name="Kim T."/>
        </authorList>
    </citation>
    <scope>NUCLEOTIDE SEQUENCE [LARGE SCALE GENOMIC DNA]</scope>
    <source>
        <strain evidence="3">TK-2024</strain>
        <tissue evidence="3">Old leaves</tissue>
    </source>
</reference>
<evidence type="ECO:0000313" key="4">
    <source>
        <dbReference type="Proteomes" id="UP001396334"/>
    </source>
</evidence>
<accession>A0ABR2R0E4</accession>
<feature type="compositionally biased region" description="Polar residues" evidence="1">
    <location>
        <begin position="44"/>
        <end position="53"/>
    </location>
</feature>
<keyword evidence="2" id="KW-0732">Signal</keyword>
<sequence length="135" mass="15080">MKLVLFSCTLRCFLSIPILFSWNVIAGEDGGAQNQEEEKIAPQDANNPMQQQDDQLDQGEKMQTISCKSKILSLNKEEEIATPQDANKPIQQQDDQLEKGLEIGAEDANNLMLQHDAQSKQGSEIDKFTKAMTLL</sequence>
<feature type="chain" id="PRO_5046223839" evidence="2">
    <location>
        <begin position="27"/>
        <end position="135"/>
    </location>
</feature>
<organism evidence="3 4">
    <name type="scientific">Hibiscus sabdariffa</name>
    <name type="common">roselle</name>
    <dbReference type="NCBI Taxonomy" id="183260"/>
    <lineage>
        <taxon>Eukaryota</taxon>
        <taxon>Viridiplantae</taxon>
        <taxon>Streptophyta</taxon>
        <taxon>Embryophyta</taxon>
        <taxon>Tracheophyta</taxon>
        <taxon>Spermatophyta</taxon>
        <taxon>Magnoliopsida</taxon>
        <taxon>eudicotyledons</taxon>
        <taxon>Gunneridae</taxon>
        <taxon>Pentapetalae</taxon>
        <taxon>rosids</taxon>
        <taxon>malvids</taxon>
        <taxon>Malvales</taxon>
        <taxon>Malvaceae</taxon>
        <taxon>Malvoideae</taxon>
        <taxon>Hibiscus</taxon>
    </lineage>
</organism>
<comment type="caution">
    <text evidence="3">The sequence shown here is derived from an EMBL/GenBank/DDBJ whole genome shotgun (WGS) entry which is preliminary data.</text>
</comment>
<evidence type="ECO:0000313" key="3">
    <source>
        <dbReference type="EMBL" id="KAK9006323.1"/>
    </source>
</evidence>
<protein>
    <submittedName>
        <fullName evidence="3">Uncharacterized protein</fullName>
    </submittedName>
</protein>
<proteinExistence type="predicted"/>
<dbReference type="EMBL" id="JBBPBN010000029">
    <property type="protein sequence ID" value="KAK9006323.1"/>
    <property type="molecule type" value="Genomic_DNA"/>
</dbReference>
<feature type="region of interest" description="Disordered" evidence="1">
    <location>
        <begin position="33"/>
        <end position="60"/>
    </location>
</feature>
<keyword evidence="4" id="KW-1185">Reference proteome</keyword>
<name>A0ABR2R0E4_9ROSI</name>